<sequence length="198" mass="20856">MSDSLAGMEPMTFHALADWEAWLADHHGTAGEAWLAIAKKGAATPTISAAEAGDVAICFGWIDSQRRGLDDSHFLQRYSPRRAGARWSQVNVDRAEALIAAGRMRPAGLAQIETAKGDGRWAAAYPAQRDAKTPEDLEAALADNPAAAARFATLDKTGRYSVILKLTSAPSAAARAKRLAALTDLLASGAPIPPPQVG</sequence>
<dbReference type="Proteomes" id="UP000199632">
    <property type="component" value="Unassembled WGS sequence"/>
</dbReference>
<name>A0A1H3NU14_9ACTN</name>
<gene>
    <name evidence="1" type="ORF">SAMN05421684_2320</name>
</gene>
<reference evidence="2" key="1">
    <citation type="submission" date="2016-10" db="EMBL/GenBank/DDBJ databases">
        <authorList>
            <person name="Varghese N."/>
            <person name="Submissions S."/>
        </authorList>
    </citation>
    <scope>NUCLEOTIDE SEQUENCE [LARGE SCALE GENOMIC DNA]</scope>
    <source>
        <strain evidence="2">DSM 44718</strain>
    </source>
</reference>
<evidence type="ECO:0000313" key="1">
    <source>
        <dbReference type="EMBL" id="SDY92180.1"/>
    </source>
</evidence>
<dbReference type="AlphaFoldDB" id="A0A1H3NU14"/>
<accession>A0A1H3NU14</accession>
<keyword evidence="2" id="KW-1185">Reference proteome</keyword>
<organism evidence="1 2">
    <name type="scientific">Asanoa ishikariensis</name>
    <dbReference type="NCBI Taxonomy" id="137265"/>
    <lineage>
        <taxon>Bacteria</taxon>
        <taxon>Bacillati</taxon>
        <taxon>Actinomycetota</taxon>
        <taxon>Actinomycetes</taxon>
        <taxon>Micromonosporales</taxon>
        <taxon>Micromonosporaceae</taxon>
        <taxon>Asanoa</taxon>
    </lineage>
</organism>
<dbReference type="EMBL" id="FNQB01000001">
    <property type="protein sequence ID" value="SDY92180.1"/>
    <property type="molecule type" value="Genomic_DNA"/>
</dbReference>
<proteinExistence type="predicted"/>
<dbReference type="Pfam" id="PF13376">
    <property type="entry name" value="OmdA"/>
    <property type="match status" value="1"/>
</dbReference>
<protein>
    <submittedName>
        <fullName evidence="1">Uncharacterized conserved protein YdeI, YjbR/CyaY-like superfamily, DUF1801 family</fullName>
    </submittedName>
</protein>
<dbReference type="STRING" id="137265.SAMN05421684_2320"/>
<evidence type="ECO:0000313" key="2">
    <source>
        <dbReference type="Proteomes" id="UP000199632"/>
    </source>
</evidence>